<dbReference type="InterPro" id="IPR029016">
    <property type="entry name" value="GAF-like_dom_sf"/>
</dbReference>
<evidence type="ECO:0000313" key="9">
    <source>
        <dbReference type="Proteomes" id="UP000269573"/>
    </source>
</evidence>
<dbReference type="PROSITE" id="PS51078">
    <property type="entry name" value="ICLR_ED"/>
    <property type="match status" value="1"/>
</dbReference>
<keyword evidence="2" id="KW-0238">DNA-binding</keyword>
<evidence type="ECO:0000256" key="4">
    <source>
        <dbReference type="ARBA" id="ARBA00058938"/>
    </source>
</evidence>
<dbReference type="FunFam" id="1.10.10.10:FF:000056">
    <property type="entry name" value="IclR family transcriptional regulator"/>
    <property type="match status" value="1"/>
</dbReference>
<name>A0A3M8DBD2_9BACL</name>
<sequence length="256" mass="28690">MSLENKKTAKLETGDRILKILECFTLDKPEWGVSELSEHLQVYKSVTHRALVTLENRGFVKQNPVNQKYTLGIKLFELGMIVANQMNLRSIAKPIMEELCEQTNETVMLMIVDHLEGICIEKVESSQSVRYTSPMGKRVPLHAGATTKILMAYLPEDSIRQIIANGLQSYTKYTVCDPDELLRELAVIREQGYSISANDFSLGGMGIAVPIQDYTGNVVAGLSISGLELRMSKESDRLVWLCQQAAFEISKRMGSR</sequence>
<organism evidence="8 9">
    <name type="scientific">Brevibacillus nitrificans</name>
    <dbReference type="NCBI Taxonomy" id="651560"/>
    <lineage>
        <taxon>Bacteria</taxon>
        <taxon>Bacillati</taxon>
        <taxon>Bacillota</taxon>
        <taxon>Bacilli</taxon>
        <taxon>Bacillales</taxon>
        <taxon>Paenibacillaceae</taxon>
        <taxon>Brevibacillus</taxon>
    </lineage>
</organism>
<dbReference type="GO" id="GO:0045892">
    <property type="term" value="P:negative regulation of DNA-templated transcription"/>
    <property type="evidence" value="ECO:0007669"/>
    <property type="project" value="TreeGrafter"/>
</dbReference>
<dbReference type="InterPro" id="IPR036388">
    <property type="entry name" value="WH-like_DNA-bd_sf"/>
</dbReference>
<dbReference type="InterPro" id="IPR005471">
    <property type="entry name" value="Tscrpt_reg_IclR_N"/>
</dbReference>
<keyword evidence="9" id="KW-1185">Reference proteome</keyword>
<evidence type="ECO:0000259" key="7">
    <source>
        <dbReference type="PROSITE" id="PS51078"/>
    </source>
</evidence>
<dbReference type="Gene3D" id="3.30.450.40">
    <property type="match status" value="1"/>
</dbReference>
<dbReference type="EMBL" id="RHHU01000007">
    <property type="protein sequence ID" value="RNB85342.1"/>
    <property type="molecule type" value="Genomic_DNA"/>
</dbReference>
<dbReference type="Proteomes" id="UP000269573">
    <property type="component" value="Unassembled WGS sequence"/>
</dbReference>
<dbReference type="PROSITE" id="PS51077">
    <property type="entry name" value="HTH_ICLR"/>
    <property type="match status" value="1"/>
</dbReference>
<feature type="domain" description="HTH iclR-type" evidence="6">
    <location>
        <begin position="11"/>
        <end position="73"/>
    </location>
</feature>
<evidence type="ECO:0000256" key="3">
    <source>
        <dbReference type="ARBA" id="ARBA00023163"/>
    </source>
</evidence>
<evidence type="ECO:0000259" key="6">
    <source>
        <dbReference type="PROSITE" id="PS51077"/>
    </source>
</evidence>
<reference evidence="8 9" key="1">
    <citation type="submission" date="2018-10" db="EMBL/GenBank/DDBJ databases">
        <title>Phylogenomics of Brevibacillus.</title>
        <authorList>
            <person name="Dunlap C."/>
        </authorList>
    </citation>
    <scope>NUCLEOTIDE SEQUENCE [LARGE SCALE GENOMIC DNA]</scope>
    <source>
        <strain evidence="8 9">JCM 15774</strain>
    </source>
</reference>
<evidence type="ECO:0000256" key="5">
    <source>
        <dbReference type="ARBA" id="ARBA00070406"/>
    </source>
</evidence>
<dbReference type="Pfam" id="PF01614">
    <property type="entry name" value="IclR_C"/>
    <property type="match status" value="1"/>
</dbReference>
<dbReference type="PANTHER" id="PTHR30136">
    <property type="entry name" value="HELIX-TURN-HELIX TRANSCRIPTIONAL REGULATOR, ICLR FAMILY"/>
    <property type="match status" value="1"/>
</dbReference>
<dbReference type="InterPro" id="IPR014757">
    <property type="entry name" value="Tscrpt_reg_IclR_C"/>
</dbReference>
<dbReference type="SUPFAM" id="SSF55781">
    <property type="entry name" value="GAF domain-like"/>
    <property type="match status" value="1"/>
</dbReference>
<evidence type="ECO:0000256" key="2">
    <source>
        <dbReference type="ARBA" id="ARBA00023125"/>
    </source>
</evidence>
<keyword evidence="1" id="KW-0805">Transcription regulation</keyword>
<dbReference type="PANTHER" id="PTHR30136:SF24">
    <property type="entry name" value="HTH-TYPE TRANSCRIPTIONAL REPRESSOR ALLR"/>
    <property type="match status" value="1"/>
</dbReference>
<dbReference type="InterPro" id="IPR036390">
    <property type="entry name" value="WH_DNA-bd_sf"/>
</dbReference>
<gene>
    <name evidence="8" type="ORF">EDM59_13150</name>
</gene>
<dbReference type="Gene3D" id="1.10.10.10">
    <property type="entry name" value="Winged helix-like DNA-binding domain superfamily/Winged helix DNA-binding domain"/>
    <property type="match status" value="1"/>
</dbReference>
<dbReference type="AlphaFoldDB" id="A0A3M8DBD2"/>
<keyword evidence="3" id="KW-0804">Transcription</keyword>
<evidence type="ECO:0000256" key="1">
    <source>
        <dbReference type="ARBA" id="ARBA00023015"/>
    </source>
</evidence>
<dbReference type="GO" id="GO:0003700">
    <property type="term" value="F:DNA-binding transcription factor activity"/>
    <property type="evidence" value="ECO:0007669"/>
    <property type="project" value="TreeGrafter"/>
</dbReference>
<dbReference type="SMART" id="SM00346">
    <property type="entry name" value="HTH_ICLR"/>
    <property type="match status" value="1"/>
</dbReference>
<comment type="caution">
    <text evidence="8">The sequence shown here is derived from an EMBL/GenBank/DDBJ whole genome shotgun (WGS) entry which is preliminary data.</text>
</comment>
<accession>A0A3M8DBD2</accession>
<proteinExistence type="predicted"/>
<evidence type="ECO:0000313" key="8">
    <source>
        <dbReference type="EMBL" id="RNB85342.1"/>
    </source>
</evidence>
<protein>
    <recommendedName>
        <fullName evidence="5">Glycerol operon regulatory protein</fullName>
    </recommendedName>
</protein>
<dbReference type="SUPFAM" id="SSF46785">
    <property type="entry name" value="Winged helix' DNA-binding domain"/>
    <property type="match status" value="1"/>
</dbReference>
<comment type="function">
    <text evidence="4">May be an activator protein for the gylABX operon.</text>
</comment>
<dbReference type="Pfam" id="PF09339">
    <property type="entry name" value="HTH_IclR"/>
    <property type="match status" value="1"/>
</dbReference>
<dbReference type="GO" id="GO:0003677">
    <property type="term" value="F:DNA binding"/>
    <property type="evidence" value="ECO:0007669"/>
    <property type="project" value="UniProtKB-KW"/>
</dbReference>
<dbReference type="InterPro" id="IPR050707">
    <property type="entry name" value="HTH_MetabolicPath_Reg"/>
</dbReference>
<feature type="domain" description="IclR-ED" evidence="7">
    <location>
        <begin position="74"/>
        <end position="255"/>
    </location>
</feature>